<proteinExistence type="predicted"/>
<sequence>MTCERVAITLRSQHNSNQTTIEALAVAKTSALTSPPADGAIIDIMRCRGMLPAGEYAGARTFHEDEVLIGSDIYWDVATGPRGSPRITAAETLSG</sequence>
<protein>
    <submittedName>
        <fullName evidence="1">Uncharacterized protein</fullName>
    </submittedName>
</protein>
<name>A0ACB7SLB7_HYAAI</name>
<dbReference type="Proteomes" id="UP000821845">
    <property type="component" value="Chromosome 4"/>
</dbReference>
<reference evidence="1" key="1">
    <citation type="submission" date="2020-05" db="EMBL/GenBank/DDBJ databases">
        <title>Large-scale comparative analyses of tick genomes elucidate their genetic diversity and vector capacities.</title>
        <authorList>
            <person name="Jia N."/>
            <person name="Wang J."/>
            <person name="Shi W."/>
            <person name="Du L."/>
            <person name="Sun Y."/>
            <person name="Zhan W."/>
            <person name="Jiang J."/>
            <person name="Wang Q."/>
            <person name="Zhang B."/>
            <person name="Ji P."/>
            <person name="Sakyi L.B."/>
            <person name="Cui X."/>
            <person name="Yuan T."/>
            <person name="Jiang B."/>
            <person name="Yang W."/>
            <person name="Lam T.T.-Y."/>
            <person name="Chang Q."/>
            <person name="Ding S."/>
            <person name="Wang X."/>
            <person name="Zhu J."/>
            <person name="Ruan X."/>
            <person name="Zhao L."/>
            <person name="Wei J."/>
            <person name="Que T."/>
            <person name="Du C."/>
            <person name="Cheng J."/>
            <person name="Dai P."/>
            <person name="Han X."/>
            <person name="Huang E."/>
            <person name="Gao Y."/>
            <person name="Liu J."/>
            <person name="Shao H."/>
            <person name="Ye R."/>
            <person name="Li L."/>
            <person name="Wei W."/>
            <person name="Wang X."/>
            <person name="Wang C."/>
            <person name="Yang T."/>
            <person name="Huo Q."/>
            <person name="Li W."/>
            <person name="Guo W."/>
            <person name="Chen H."/>
            <person name="Zhou L."/>
            <person name="Ni X."/>
            <person name="Tian J."/>
            <person name="Zhou Y."/>
            <person name="Sheng Y."/>
            <person name="Liu T."/>
            <person name="Pan Y."/>
            <person name="Xia L."/>
            <person name="Li J."/>
            <person name="Zhao F."/>
            <person name="Cao W."/>
        </authorList>
    </citation>
    <scope>NUCLEOTIDE SEQUENCE</scope>
    <source>
        <strain evidence="1">Hyas-2018</strain>
    </source>
</reference>
<keyword evidence="2" id="KW-1185">Reference proteome</keyword>
<gene>
    <name evidence="1" type="ORF">HPB50_015156</name>
</gene>
<comment type="caution">
    <text evidence="1">The sequence shown here is derived from an EMBL/GenBank/DDBJ whole genome shotgun (WGS) entry which is preliminary data.</text>
</comment>
<evidence type="ECO:0000313" key="2">
    <source>
        <dbReference type="Proteomes" id="UP000821845"/>
    </source>
</evidence>
<organism evidence="1 2">
    <name type="scientific">Hyalomma asiaticum</name>
    <name type="common">Tick</name>
    <dbReference type="NCBI Taxonomy" id="266040"/>
    <lineage>
        <taxon>Eukaryota</taxon>
        <taxon>Metazoa</taxon>
        <taxon>Ecdysozoa</taxon>
        <taxon>Arthropoda</taxon>
        <taxon>Chelicerata</taxon>
        <taxon>Arachnida</taxon>
        <taxon>Acari</taxon>
        <taxon>Parasitiformes</taxon>
        <taxon>Ixodida</taxon>
        <taxon>Ixodoidea</taxon>
        <taxon>Ixodidae</taxon>
        <taxon>Hyalomminae</taxon>
        <taxon>Hyalomma</taxon>
    </lineage>
</organism>
<evidence type="ECO:0000313" key="1">
    <source>
        <dbReference type="EMBL" id="KAH6933459.1"/>
    </source>
</evidence>
<dbReference type="EMBL" id="CM023484">
    <property type="protein sequence ID" value="KAH6933459.1"/>
    <property type="molecule type" value="Genomic_DNA"/>
</dbReference>
<accession>A0ACB7SLB7</accession>